<proteinExistence type="predicted"/>
<dbReference type="InterPro" id="IPR027417">
    <property type="entry name" value="P-loop_NTPase"/>
</dbReference>
<dbReference type="Proteomes" id="UP001258945">
    <property type="component" value="Unassembled WGS sequence"/>
</dbReference>
<dbReference type="SUPFAM" id="SSF52540">
    <property type="entry name" value="P-loop containing nucleoside triphosphate hydrolases"/>
    <property type="match status" value="1"/>
</dbReference>
<evidence type="ECO:0000313" key="2">
    <source>
        <dbReference type="Proteomes" id="UP001258945"/>
    </source>
</evidence>
<dbReference type="PANTHER" id="PTHR37816">
    <property type="entry name" value="YALI0E33011P"/>
    <property type="match status" value="1"/>
</dbReference>
<dbReference type="EMBL" id="JAVVDO010000033">
    <property type="protein sequence ID" value="MDT8332677.1"/>
    <property type="molecule type" value="Genomic_DNA"/>
</dbReference>
<dbReference type="RefSeq" id="WP_314283441.1">
    <property type="nucleotide sequence ID" value="NZ_JAVVDO010000033.1"/>
</dbReference>
<reference evidence="1 2" key="1">
    <citation type="journal article" date="2019" name="Microb. Pathog.">
        <title>Comparison of VITEK 2, MALDI-TOF MS, 16S rRNA gene sequencing, and whole-genome sequencing for identification of Roseomonas mucosa.</title>
        <authorList>
            <person name="Rudolph W.W."/>
            <person name="Gunzer F."/>
            <person name="Trauth M."/>
            <person name="Bunk B."/>
            <person name="Bigge R."/>
            <person name="Schrottner P."/>
        </authorList>
    </citation>
    <scope>NUCLEOTIDE SEQUENCE [LARGE SCALE GENOMIC DNA]</scope>
    <source>
        <strain evidence="1 2">DSM 103800</strain>
    </source>
</reference>
<dbReference type="Pfam" id="PF13671">
    <property type="entry name" value="AAA_33"/>
    <property type="match status" value="1"/>
</dbReference>
<dbReference type="PANTHER" id="PTHR37816:SF1">
    <property type="entry name" value="TOXIN"/>
    <property type="match status" value="1"/>
</dbReference>
<gene>
    <name evidence="1" type="ORF">RQ831_16590</name>
</gene>
<organism evidence="1 2">
    <name type="scientific">Roseomonas gilardii</name>
    <dbReference type="NCBI Taxonomy" id="257708"/>
    <lineage>
        <taxon>Bacteria</taxon>
        <taxon>Pseudomonadati</taxon>
        <taxon>Pseudomonadota</taxon>
        <taxon>Alphaproteobacteria</taxon>
        <taxon>Acetobacterales</taxon>
        <taxon>Roseomonadaceae</taxon>
        <taxon>Roseomonas</taxon>
    </lineage>
</organism>
<dbReference type="InterPro" id="IPR052922">
    <property type="entry name" value="Cytidylate_Kinase-2"/>
</dbReference>
<dbReference type="Gene3D" id="3.40.50.300">
    <property type="entry name" value="P-loop containing nucleotide triphosphate hydrolases"/>
    <property type="match status" value="1"/>
</dbReference>
<evidence type="ECO:0000313" key="1">
    <source>
        <dbReference type="EMBL" id="MDT8332677.1"/>
    </source>
</evidence>
<accession>A0ABU3MIE7</accession>
<name>A0ABU3MIE7_9PROT</name>
<sequence length="193" mass="21972">MKREEAGVRIAVFGVSGSGKSTLARRLAAALGVPHVELDAINWQAGWHDLNTHDLPEFRRRVARAVAGEGWVSDGNYGRVRDLVLARATHAIWLDYPRSLVMRRVLWRSLWRAVARREIWPGTGNREAFRQWLDADHPVRWAWRSYPEQQRTYAALLADPALAHLERHRLRHPDAAEALLRRLRAENGGAAGT</sequence>
<protein>
    <submittedName>
        <fullName evidence="1">AAA family ATPase</fullName>
    </submittedName>
</protein>
<keyword evidence="2" id="KW-1185">Reference proteome</keyword>
<comment type="caution">
    <text evidence="1">The sequence shown here is derived from an EMBL/GenBank/DDBJ whole genome shotgun (WGS) entry which is preliminary data.</text>
</comment>